<reference evidence="3 4" key="1">
    <citation type="submission" date="2017-02" db="EMBL/GenBank/DDBJ databases">
        <authorList>
            <person name="Peterson S.W."/>
        </authorList>
    </citation>
    <scope>NUCLEOTIDE SEQUENCE [LARGE SCALE GENOMIC DNA]</scope>
    <source>
        <strain evidence="3 4">ATCC 49788</strain>
    </source>
</reference>
<feature type="domain" description="XdhC Rossmann" evidence="2">
    <location>
        <begin position="182"/>
        <end position="327"/>
    </location>
</feature>
<evidence type="ECO:0000313" key="4">
    <source>
        <dbReference type="Proteomes" id="UP000190460"/>
    </source>
</evidence>
<organism evidence="3 4">
    <name type="scientific">Thiothrix eikelboomii</name>
    <dbReference type="NCBI Taxonomy" id="92487"/>
    <lineage>
        <taxon>Bacteria</taxon>
        <taxon>Pseudomonadati</taxon>
        <taxon>Pseudomonadota</taxon>
        <taxon>Gammaproteobacteria</taxon>
        <taxon>Thiotrichales</taxon>
        <taxon>Thiotrichaceae</taxon>
        <taxon>Thiothrix</taxon>
    </lineage>
</organism>
<evidence type="ECO:0000259" key="1">
    <source>
        <dbReference type="Pfam" id="PF02625"/>
    </source>
</evidence>
<dbReference type="EMBL" id="FUYB01000011">
    <property type="protein sequence ID" value="SKA83322.1"/>
    <property type="molecule type" value="Genomic_DNA"/>
</dbReference>
<dbReference type="RefSeq" id="WP_078922856.1">
    <property type="nucleotide sequence ID" value="NZ_FUYB01000011.1"/>
</dbReference>
<dbReference type="Pfam" id="PF13478">
    <property type="entry name" value="XdhC_C"/>
    <property type="match status" value="1"/>
</dbReference>
<dbReference type="InterPro" id="IPR014308">
    <property type="entry name" value="Xanthine_DH_XdhC"/>
</dbReference>
<dbReference type="AlphaFoldDB" id="A0A1T4X159"/>
<accession>A0A1T4X159</accession>
<dbReference type="NCBIfam" id="TIGR02964">
    <property type="entry name" value="xanthine_xdhC"/>
    <property type="match status" value="1"/>
</dbReference>
<sequence length="345" mass="37072">MPALSTYSIKGLPDWLRGLQAAMQAQQACILVTLVKAQGSVPREVGARMLVSEQGSIGTIGGGHLEWQAIQRAQTLLGQHQAMNCLESFSLGPQLDQCCGGVATLYYESYPTTQVTWLKTVLQRWQQGLTTTLSAYPHRWPHNGRGRTVLTVTPRQAAIELIEQTPGEFYLVECLGPPQFKLVLFGAGHVAQALVQILRLLACHIIWVDSRAALFPELASEQEASIDCRVTPPAAFAATQVPAHSFCLIMTHEHSLDLEICAHLLARSDLAYVGLIGSATKAARFRKRLSEQGLSAEQVANLVCPIGVSGIQAKQPAAIAIGVAAQLLQLHAAGCAALGEHAYAS</sequence>
<dbReference type="InterPro" id="IPR003777">
    <property type="entry name" value="XdhC_CoxI"/>
</dbReference>
<evidence type="ECO:0000313" key="3">
    <source>
        <dbReference type="EMBL" id="SKA83322.1"/>
    </source>
</evidence>
<gene>
    <name evidence="3" type="ORF">SAMN02745130_02386</name>
</gene>
<evidence type="ECO:0000259" key="2">
    <source>
        <dbReference type="Pfam" id="PF13478"/>
    </source>
</evidence>
<feature type="domain" description="XdhC- CoxI" evidence="1">
    <location>
        <begin position="23"/>
        <end position="82"/>
    </location>
</feature>
<dbReference type="PANTHER" id="PTHR30388">
    <property type="entry name" value="ALDEHYDE OXIDOREDUCTASE MOLYBDENUM COFACTOR ASSEMBLY PROTEIN"/>
    <property type="match status" value="1"/>
</dbReference>
<dbReference type="Pfam" id="PF02625">
    <property type="entry name" value="XdhC_CoxI"/>
    <property type="match status" value="1"/>
</dbReference>
<dbReference type="InterPro" id="IPR052698">
    <property type="entry name" value="MoCofactor_Util/Proc"/>
</dbReference>
<dbReference type="Proteomes" id="UP000190460">
    <property type="component" value="Unassembled WGS sequence"/>
</dbReference>
<dbReference type="InterPro" id="IPR027051">
    <property type="entry name" value="XdhC_Rossmann_dom"/>
</dbReference>
<dbReference type="STRING" id="92487.SAMN02745130_02386"/>
<protein>
    <submittedName>
        <fullName evidence="3">Xanthine dehydrogenase accessory factor</fullName>
    </submittedName>
</protein>
<dbReference type="Gene3D" id="3.40.50.720">
    <property type="entry name" value="NAD(P)-binding Rossmann-like Domain"/>
    <property type="match status" value="1"/>
</dbReference>
<keyword evidence="4" id="KW-1185">Reference proteome</keyword>
<dbReference type="OrthoDB" id="61481at2"/>
<name>A0A1T4X159_9GAMM</name>
<dbReference type="PANTHER" id="PTHR30388:SF6">
    <property type="entry name" value="XANTHINE DEHYDROGENASE SUBUNIT A-RELATED"/>
    <property type="match status" value="1"/>
</dbReference>
<proteinExistence type="predicted"/>